<dbReference type="STRING" id="1287681.M7TFM5"/>
<feature type="region of interest" description="Disordered" evidence="1">
    <location>
        <begin position="573"/>
        <end position="602"/>
    </location>
</feature>
<feature type="compositionally biased region" description="Low complexity" evidence="1">
    <location>
        <begin position="573"/>
        <end position="585"/>
    </location>
</feature>
<evidence type="ECO:0000259" key="2">
    <source>
        <dbReference type="Pfam" id="PF06985"/>
    </source>
</evidence>
<dbReference type="PANTHER" id="PTHR33112:SF16">
    <property type="entry name" value="HETEROKARYON INCOMPATIBILITY DOMAIN-CONTAINING PROTEIN"/>
    <property type="match status" value="1"/>
</dbReference>
<accession>M7TFM5</accession>
<evidence type="ECO:0000313" key="3">
    <source>
        <dbReference type="EMBL" id="EMR65510.1"/>
    </source>
</evidence>
<dbReference type="eggNOG" id="ENOG502SICY">
    <property type="taxonomic scope" value="Eukaryota"/>
</dbReference>
<name>M7TFM5_EUTLA</name>
<dbReference type="KEGG" id="ela:UCREL1_7514"/>
<dbReference type="HOGENOM" id="CLU_002639_2_8_1"/>
<proteinExistence type="predicted"/>
<organism evidence="3 4">
    <name type="scientific">Eutypa lata (strain UCR-EL1)</name>
    <name type="common">Grapevine dieback disease fungus</name>
    <name type="synonym">Eutypa armeniacae</name>
    <dbReference type="NCBI Taxonomy" id="1287681"/>
    <lineage>
        <taxon>Eukaryota</taxon>
        <taxon>Fungi</taxon>
        <taxon>Dikarya</taxon>
        <taxon>Ascomycota</taxon>
        <taxon>Pezizomycotina</taxon>
        <taxon>Sordariomycetes</taxon>
        <taxon>Xylariomycetidae</taxon>
        <taxon>Xylariales</taxon>
        <taxon>Diatrypaceae</taxon>
        <taxon>Eutypa</taxon>
    </lineage>
</organism>
<sequence length="602" mass="68335">MPYKLWHGDRVDDTGLWCPVCIDLSYEKIKSNRSQENRLDSKASPQRTSKGTIPARALWWRARHDFKHRAEQYNCGFCAALLQIIDFFWKEPTASSPLYRGTRTRAFCLDICVREHENCRRESPLLPTRVLDLGNISSSIVQPIKIVEPHPGTPGKYIALSYCWGDGNRFRATKSNISELLQEMDEEELPATIRDAIEVARYLRVQYIWVDALCIIQDDTQDWIRESAHMAAVYGEAYLTIAASSVDSSGVSFLHASRENGEHLFRLDKNRRHENCDRSDEATTQPEVLGVRRTVRSGFHQDPYKAIVDPGMCRAWTLQEYLLSPRVVSFSVDEMQWMCRTTRACECGNPEELDTPRLETLQQEIKRIQGKGENPPPGSLMLHCRTFWNDIIRAYCRRELTCARDKLPALSGVAHEYARILDEGKHSDMAPTQPSRYLAGLWEDDIHRGLCWVHGSDSRDCVPAEYCAPSWSWASLKGELFIPPQFLRDKIVLQAEILEATCALANPDDPFGQVVREGTHLRIRGPVVETKMKLTRRPGWAIEYETPYGTIAIDCGVETVVLDIATSEQQDTTAAATANVDNVEAPDLGETGEVEESDELEE</sequence>
<keyword evidence="4" id="KW-1185">Reference proteome</keyword>
<dbReference type="Proteomes" id="UP000012174">
    <property type="component" value="Unassembled WGS sequence"/>
</dbReference>
<reference evidence="4" key="1">
    <citation type="journal article" date="2013" name="Genome Announc.">
        <title>Draft genome sequence of the grapevine dieback fungus Eutypa lata UCR-EL1.</title>
        <authorList>
            <person name="Blanco-Ulate B."/>
            <person name="Rolshausen P.E."/>
            <person name="Cantu D."/>
        </authorList>
    </citation>
    <scope>NUCLEOTIDE SEQUENCE [LARGE SCALE GENOMIC DNA]</scope>
    <source>
        <strain evidence="4">UCR-EL1</strain>
    </source>
</reference>
<evidence type="ECO:0000256" key="1">
    <source>
        <dbReference type="SAM" id="MobiDB-lite"/>
    </source>
</evidence>
<dbReference type="PANTHER" id="PTHR33112">
    <property type="entry name" value="DOMAIN PROTEIN, PUTATIVE-RELATED"/>
    <property type="match status" value="1"/>
</dbReference>
<dbReference type="OrthoDB" id="5125733at2759"/>
<evidence type="ECO:0000313" key="4">
    <source>
        <dbReference type="Proteomes" id="UP000012174"/>
    </source>
</evidence>
<feature type="domain" description="Heterokaryon incompatibility" evidence="2">
    <location>
        <begin position="157"/>
        <end position="320"/>
    </location>
</feature>
<dbReference type="AlphaFoldDB" id="M7TFM5"/>
<dbReference type="EMBL" id="KB706854">
    <property type="protein sequence ID" value="EMR65510.1"/>
    <property type="molecule type" value="Genomic_DNA"/>
</dbReference>
<feature type="compositionally biased region" description="Acidic residues" evidence="1">
    <location>
        <begin position="590"/>
        <end position="602"/>
    </location>
</feature>
<dbReference type="InterPro" id="IPR010730">
    <property type="entry name" value="HET"/>
</dbReference>
<dbReference type="OMA" id="HEYARIL"/>
<dbReference type="Pfam" id="PF06985">
    <property type="entry name" value="HET"/>
    <property type="match status" value="1"/>
</dbReference>
<protein>
    <submittedName>
        <fullName evidence="3">Putative heterokaryon incompatibility protein</fullName>
    </submittedName>
</protein>
<gene>
    <name evidence="3" type="ORF">UCREL1_7514</name>
</gene>